<evidence type="ECO:0000313" key="2">
    <source>
        <dbReference type="Proteomes" id="UP001470230"/>
    </source>
</evidence>
<organism evidence="1 2">
    <name type="scientific">Tritrichomonas musculus</name>
    <dbReference type="NCBI Taxonomy" id="1915356"/>
    <lineage>
        <taxon>Eukaryota</taxon>
        <taxon>Metamonada</taxon>
        <taxon>Parabasalia</taxon>
        <taxon>Tritrichomonadida</taxon>
        <taxon>Tritrichomonadidae</taxon>
        <taxon>Tritrichomonas</taxon>
    </lineage>
</organism>
<keyword evidence="2" id="KW-1185">Reference proteome</keyword>
<gene>
    <name evidence="1" type="ORF">M9Y10_012113</name>
</gene>
<dbReference type="Gene3D" id="3.40.30.10">
    <property type="entry name" value="Glutaredoxin"/>
    <property type="match status" value="1"/>
</dbReference>
<dbReference type="InterPro" id="IPR036249">
    <property type="entry name" value="Thioredoxin-like_sf"/>
</dbReference>
<dbReference type="Proteomes" id="UP001470230">
    <property type="component" value="Unassembled WGS sequence"/>
</dbReference>
<evidence type="ECO:0008006" key="3">
    <source>
        <dbReference type="Google" id="ProtNLM"/>
    </source>
</evidence>
<evidence type="ECO:0000313" key="1">
    <source>
        <dbReference type="EMBL" id="KAK8860448.1"/>
    </source>
</evidence>
<proteinExistence type="predicted"/>
<dbReference type="SUPFAM" id="SSF52833">
    <property type="entry name" value="Thioredoxin-like"/>
    <property type="match status" value="1"/>
</dbReference>
<sequence length="138" mass="15600">MDLTSDDPKKVDEAIEESKASKTDPFVAICFYHTELPPSLFTASLFNKFRTNFTSDSVGKIFIVDASKNSQYAAKFGVIPTPAVVIIWKGNPLIIRRPGWDDCKKIIGCMHEEEWLSVLRFMAGIPKNEERKFLSVNI</sequence>
<comment type="caution">
    <text evidence="1">The sequence shown here is derived from an EMBL/GenBank/DDBJ whole genome shotgun (WGS) entry which is preliminary data.</text>
</comment>
<reference evidence="1 2" key="1">
    <citation type="submission" date="2024-04" db="EMBL/GenBank/DDBJ databases">
        <title>Tritrichomonas musculus Genome.</title>
        <authorList>
            <person name="Alves-Ferreira E."/>
            <person name="Grigg M."/>
            <person name="Lorenzi H."/>
            <person name="Galac M."/>
        </authorList>
    </citation>
    <scope>NUCLEOTIDE SEQUENCE [LARGE SCALE GENOMIC DNA]</scope>
    <source>
        <strain evidence="1 2">EAF2021</strain>
    </source>
</reference>
<protein>
    <recommendedName>
        <fullName evidence="3">Thioredoxin domain-containing protein</fullName>
    </recommendedName>
</protein>
<accession>A0ABR2IBN4</accession>
<name>A0ABR2IBN4_9EUKA</name>
<dbReference type="EMBL" id="JAPFFF010000018">
    <property type="protein sequence ID" value="KAK8860448.1"/>
    <property type="molecule type" value="Genomic_DNA"/>
</dbReference>